<comment type="caution">
    <text evidence="1">The sequence shown here is derived from an EMBL/GenBank/DDBJ whole genome shotgun (WGS) entry which is preliminary data.</text>
</comment>
<gene>
    <name evidence="1" type="ORF">O0R41_15655</name>
</gene>
<name>A0ABU3ZZX6_9SPHN</name>
<reference evidence="2" key="1">
    <citation type="journal article" date="2022" name="J Environ Chem Eng">
        <title>Biodegradation of petroleum oil using a constructed nonpathogenic and heavy metal-tolerant bacterial consortium isolated from marine sponges.</title>
        <authorList>
            <person name="Dechsakulwatana C."/>
            <person name="Rungsihiranrut A."/>
            <person name="Muangchinda C."/>
            <person name="Ningthoujam R."/>
            <person name="Klankeo P."/>
            <person name="Pinyakong O."/>
        </authorList>
    </citation>
    <scope>NUCLEOTIDE SEQUENCE [LARGE SCALE GENOMIC DNA]</scope>
    <source>
        <strain evidence="2">MO2-4</strain>
    </source>
</reference>
<dbReference type="Proteomes" id="UP001185984">
    <property type="component" value="Unassembled WGS sequence"/>
</dbReference>
<organism evidence="1 2">
    <name type="scientific">Sphingobium naphthae</name>
    <dbReference type="NCBI Taxonomy" id="1886786"/>
    <lineage>
        <taxon>Bacteria</taxon>
        <taxon>Pseudomonadati</taxon>
        <taxon>Pseudomonadota</taxon>
        <taxon>Alphaproteobacteria</taxon>
        <taxon>Sphingomonadales</taxon>
        <taxon>Sphingomonadaceae</taxon>
        <taxon>Sphingobium</taxon>
    </lineage>
</organism>
<dbReference type="InterPro" id="IPR052517">
    <property type="entry name" value="GlcG_carb_metab_protein"/>
</dbReference>
<evidence type="ECO:0000313" key="1">
    <source>
        <dbReference type="EMBL" id="MDV5825042.1"/>
    </source>
</evidence>
<proteinExistence type="predicted"/>
<dbReference type="PANTHER" id="PTHR34309:SF10">
    <property type="entry name" value="SLR1406 PROTEIN"/>
    <property type="match status" value="1"/>
</dbReference>
<dbReference type="PANTHER" id="PTHR34309">
    <property type="entry name" value="SLR1406 PROTEIN"/>
    <property type="match status" value="1"/>
</dbReference>
<dbReference type="RefSeq" id="WP_317517678.1">
    <property type="nucleotide sequence ID" value="NZ_JAPTHD010000007.1"/>
</dbReference>
<dbReference type="InterPro" id="IPR038084">
    <property type="entry name" value="PduO/GlcC-like_sf"/>
</dbReference>
<dbReference type="SUPFAM" id="SSF143744">
    <property type="entry name" value="GlcG-like"/>
    <property type="match status" value="1"/>
</dbReference>
<evidence type="ECO:0000313" key="2">
    <source>
        <dbReference type="Proteomes" id="UP001185984"/>
    </source>
</evidence>
<keyword evidence="2" id="KW-1185">Reference proteome</keyword>
<dbReference type="EMBL" id="JAPTHD010000007">
    <property type="protein sequence ID" value="MDV5825042.1"/>
    <property type="molecule type" value="Genomic_DNA"/>
</dbReference>
<accession>A0ABU3ZZX6</accession>
<protein>
    <submittedName>
        <fullName evidence="1">Heme-binding protein</fullName>
    </submittedName>
</protein>
<sequence length="146" mass="14427">MSLSLAQARTIIDAALAQGRAEGAQPLAIVILDAGAHPVAMMREDGASLFRFDIAKAKAAGALGMGADTRILATRAAANPVFFQSIAAATGRLALSPGGVLIRDADGAARGAVIGAVGISGDTGDCDEACALAGIRAAGLSHGDMQ</sequence>
<dbReference type="Gene3D" id="3.30.450.150">
    <property type="entry name" value="Haem-degrading domain"/>
    <property type="match status" value="1"/>
</dbReference>
<dbReference type="Pfam" id="PF03928">
    <property type="entry name" value="HbpS-like"/>
    <property type="match status" value="1"/>
</dbReference>
<dbReference type="InterPro" id="IPR005624">
    <property type="entry name" value="PduO/GlcC-like"/>
</dbReference>